<organism evidence="10 11">
    <name type="scientific">Mycena alexandri</name>
    <dbReference type="NCBI Taxonomy" id="1745969"/>
    <lineage>
        <taxon>Eukaryota</taxon>
        <taxon>Fungi</taxon>
        <taxon>Dikarya</taxon>
        <taxon>Basidiomycota</taxon>
        <taxon>Agaricomycotina</taxon>
        <taxon>Agaricomycetes</taxon>
        <taxon>Agaricomycetidae</taxon>
        <taxon>Agaricales</taxon>
        <taxon>Marasmiineae</taxon>
        <taxon>Mycenaceae</taxon>
        <taxon>Mycena</taxon>
    </lineage>
</organism>
<dbReference type="InterPro" id="IPR004013">
    <property type="entry name" value="PHP_dom"/>
</dbReference>
<gene>
    <name evidence="10" type="ORF">C8F04DRAFT_1212532</name>
</gene>
<dbReference type="GO" id="GO:0004401">
    <property type="term" value="F:histidinol-phosphatase activity"/>
    <property type="evidence" value="ECO:0007669"/>
    <property type="project" value="UniProtKB-UniRule"/>
</dbReference>
<evidence type="ECO:0000256" key="6">
    <source>
        <dbReference type="ARBA" id="ARBA00023102"/>
    </source>
</evidence>
<comment type="catalytic activity">
    <reaction evidence="7 8">
        <text>L-histidinol phosphate + H2O = L-histidinol + phosphate</text>
        <dbReference type="Rhea" id="RHEA:14465"/>
        <dbReference type="ChEBI" id="CHEBI:15377"/>
        <dbReference type="ChEBI" id="CHEBI:43474"/>
        <dbReference type="ChEBI" id="CHEBI:57699"/>
        <dbReference type="ChEBI" id="CHEBI:57980"/>
        <dbReference type="EC" id="3.1.3.15"/>
    </reaction>
</comment>
<dbReference type="PANTHER" id="PTHR21039:SF0">
    <property type="entry name" value="HISTIDINOL-PHOSPHATASE"/>
    <property type="match status" value="1"/>
</dbReference>
<feature type="domain" description="PHP" evidence="9">
    <location>
        <begin position="5"/>
        <end position="179"/>
    </location>
</feature>
<keyword evidence="6 8" id="KW-0368">Histidine biosynthesis</keyword>
<evidence type="ECO:0000256" key="8">
    <source>
        <dbReference type="RuleBase" id="RU366003"/>
    </source>
</evidence>
<dbReference type="SUPFAM" id="SSF89550">
    <property type="entry name" value="PHP domain-like"/>
    <property type="match status" value="1"/>
</dbReference>
<dbReference type="Gene3D" id="3.20.20.140">
    <property type="entry name" value="Metal-dependent hydrolases"/>
    <property type="match status" value="1"/>
</dbReference>
<dbReference type="GO" id="GO:0005737">
    <property type="term" value="C:cytoplasm"/>
    <property type="evidence" value="ECO:0007669"/>
    <property type="project" value="TreeGrafter"/>
</dbReference>
<dbReference type="Pfam" id="PF02811">
    <property type="entry name" value="PHP"/>
    <property type="match status" value="1"/>
</dbReference>
<keyword evidence="4 8" id="KW-0028">Amino-acid biosynthesis</keyword>
<keyword evidence="5 8" id="KW-0378">Hydrolase</keyword>
<dbReference type="EC" id="3.1.3.15" evidence="3 8"/>
<accession>A0AAD6SG02</accession>
<dbReference type="AlphaFoldDB" id="A0AAD6SG02"/>
<evidence type="ECO:0000256" key="2">
    <source>
        <dbReference type="ARBA" id="ARBA00009152"/>
    </source>
</evidence>
<dbReference type="GO" id="GO:0000105">
    <property type="term" value="P:L-histidine biosynthetic process"/>
    <property type="evidence" value="ECO:0007669"/>
    <property type="project" value="UniProtKB-UniRule"/>
</dbReference>
<evidence type="ECO:0000259" key="9">
    <source>
        <dbReference type="Pfam" id="PF02811"/>
    </source>
</evidence>
<evidence type="ECO:0000256" key="7">
    <source>
        <dbReference type="ARBA" id="ARBA00049158"/>
    </source>
</evidence>
<evidence type="ECO:0000313" key="11">
    <source>
        <dbReference type="Proteomes" id="UP001218188"/>
    </source>
</evidence>
<evidence type="ECO:0000256" key="1">
    <source>
        <dbReference type="ARBA" id="ARBA00004970"/>
    </source>
</evidence>
<comment type="similarity">
    <text evidence="2 8">Belongs to the PHP hydrolase family. HisK subfamily.</text>
</comment>
<keyword evidence="11" id="KW-1185">Reference proteome</keyword>
<proteinExistence type="inferred from homology"/>
<dbReference type="EMBL" id="JARJCM010000133">
    <property type="protein sequence ID" value="KAJ7026805.1"/>
    <property type="molecule type" value="Genomic_DNA"/>
</dbReference>
<reference evidence="10" key="1">
    <citation type="submission" date="2023-03" db="EMBL/GenBank/DDBJ databases">
        <title>Massive genome expansion in bonnet fungi (Mycena s.s.) driven by repeated elements and novel gene families across ecological guilds.</title>
        <authorList>
            <consortium name="Lawrence Berkeley National Laboratory"/>
            <person name="Harder C.B."/>
            <person name="Miyauchi S."/>
            <person name="Viragh M."/>
            <person name="Kuo A."/>
            <person name="Thoen E."/>
            <person name="Andreopoulos B."/>
            <person name="Lu D."/>
            <person name="Skrede I."/>
            <person name="Drula E."/>
            <person name="Henrissat B."/>
            <person name="Morin E."/>
            <person name="Kohler A."/>
            <person name="Barry K."/>
            <person name="LaButti K."/>
            <person name="Morin E."/>
            <person name="Salamov A."/>
            <person name="Lipzen A."/>
            <person name="Mereny Z."/>
            <person name="Hegedus B."/>
            <person name="Baldrian P."/>
            <person name="Stursova M."/>
            <person name="Weitz H."/>
            <person name="Taylor A."/>
            <person name="Grigoriev I.V."/>
            <person name="Nagy L.G."/>
            <person name="Martin F."/>
            <person name="Kauserud H."/>
        </authorList>
    </citation>
    <scope>NUCLEOTIDE SEQUENCE</scope>
    <source>
        <strain evidence="10">CBHHK200</strain>
    </source>
</reference>
<sequence>MPHSHHSHSGQFCIHAAGTLQEGVLEAIRQGFQVYGLTECKSITPEEFALQFEHFLVEAHRIKLTHYITPLDLEELDSLLQRRRGLVEYIVGSVHHVNGIPIDFDLVTFRKAVESMESTLPATKDGGFLSVKPEIIEHLDLCRLYNSTLQLSEYPEALARVERNIIYAVRYEASFEINASALHKGWSTPYPGEDLLQIILKHGGRLILSNDSHGPHDRAGVTELWFLEHSETPNASGRNIKATKMDRPWAADAFWTRFS</sequence>
<comment type="pathway">
    <text evidence="1 8">Amino-acid biosynthesis; L-histidine biosynthesis; L-histidine from 5-phospho-alpha-D-ribose 1-diphosphate: step 8/9.</text>
</comment>
<dbReference type="Proteomes" id="UP001218188">
    <property type="component" value="Unassembled WGS sequence"/>
</dbReference>
<evidence type="ECO:0000313" key="10">
    <source>
        <dbReference type="EMBL" id="KAJ7026805.1"/>
    </source>
</evidence>
<evidence type="ECO:0000256" key="3">
    <source>
        <dbReference type="ARBA" id="ARBA00013085"/>
    </source>
</evidence>
<dbReference type="InterPro" id="IPR010140">
    <property type="entry name" value="Histidinol_P_phosphatase_HisJ"/>
</dbReference>
<evidence type="ECO:0000256" key="5">
    <source>
        <dbReference type="ARBA" id="ARBA00022801"/>
    </source>
</evidence>
<name>A0AAD6SG02_9AGAR</name>
<dbReference type="InterPro" id="IPR016195">
    <property type="entry name" value="Pol/histidinol_Pase-like"/>
</dbReference>
<comment type="caution">
    <text evidence="10">The sequence shown here is derived from an EMBL/GenBank/DDBJ whole genome shotgun (WGS) entry which is preliminary data.</text>
</comment>
<dbReference type="NCBIfam" id="TIGR01856">
    <property type="entry name" value="hisJ_fam"/>
    <property type="match status" value="1"/>
</dbReference>
<protein>
    <recommendedName>
        <fullName evidence="3 8">Histidinol-phosphatase</fullName>
        <shortName evidence="8">HolPase</shortName>
        <ecNumber evidence="3 8">3.1.3.15</ecNumber>
    </recommendedName>
</protein>
<dbReference type="PANTHER" id="PTHR21039">
    <property type="entry name" value="HISTIDINOL PHOSPHATASE-RELATED"/>
    <property type="match status" value="1"/>
</dbReference>
<evidence type="ECO:0000256" key="4">
    <source>
        <dbReference type="ARBA" id="ARBA00022605"/>
    </source>
</evidence>